<dbReference type="Gene3D" id="2.130.10.10">
    <property type="entry name" value="YVTN repeat-like/Quinoprotein amine dehydrogenase"/>
    <property type="match status" value="1"/>
</dbReference>
<dbReference type="Pfam" id="PF13649">
    <property type="entry name" value="Methyltransf_25"/>
    <property type="match status" value="1"/>
</dbReference>
<dbReference type="InterPro" id="IPR015943">
    <property type="entry name" value="WD40/YVTN_repeat-like_dom_sf"/>
</dbReference>
<dbReference type="SUPFAM" id="SSF51197">
    <property type="entry name" value="Clavaminate synthase-like"/>
    <property type="match status" value="1"/>
</dbReference>
<dbReference type="PROSITE" id="PS50294">
    <property type="entry name" value="WD_REPEATS_REGION"/>
    <property type="match status" value="1"/>
</dbReference>
<organism evidence="6 7">
    <name type="scientific">Durusdinium trenchii</name>
    <dbReference type="NCBI Taxonomy" id="1381693"/>
    <lineage>
        <taxon>Eukaryota</taxon>
        <taxon>Sar</taxon>
        <taxon>Alveolata</taxon>
        <taxon>Dinophyceae</taxon>
        <taxon>Suessiales</taxon>
        <taxon>Symbiodiniaceae</taxon>
        <taxon>Durusdinium</taxon>
    </lineage>
</organism>
<proteinExistence type="predicted"/>
<dbReference type="SMART" id="SM00320">
    <property type="entry name" value="WD40"/>
    <property type="match status" value="3"/>
</dbReference>
<dbReference type="InterPro" id="IPR003347">
    <property type="entry name" value="JmjC_dom"/>
</dbReference>
<keyword evidence="7" id="KW-1185">Reference proteome</keyword>
<feature type="non-terminal residue" evidence="6">
    <location>
        <position position="1005"/>
    </location>
</feature>
<evidence type="ECO:0000313" key="6">
    <source>
        <dbReference type="EMBL" id="CAK9052169.1"/>
    </source>
</evidence>
<dbReference type="InterPro" id="IPR029063">
    <property type="entry name" value="SAM-dependent_MTases_sf"/>
</dbReference>
<dbReference type="EMBL" id="CAXAMM010022536">
    <property type="protein sequence ID" value="CAK9052169.1"/>
    <property type="molecule type" value="Genomic_DNA"/>
</dbReference>
<dbReference type="InterPro" id="IPR051858">
    <property type="entry name" value="WD_repeat_GAD-1"/>
</dbReference>
<dbReference type="Gene3D" id="3.40.50.150">
    <property type="entry name" value="Vaccinia Virus protein VP39"/>
    <property type="match status" value="1"/>
</dbReference>
<dbReference type="InterPro" id="IPR036322">
    <property type="entry name" value="WD40_repeat_dom_sf"/>
</dbReference>
<feature type="domain" description="JmjC" evidence="4">
    <location>
        <begin position="351"/>
        <end position="436"/>
    </location>
</feature>
<comment type="caution">
    <text evidence="6">The sequence shown here is derived from an EMBL/GenBank/DDBJ whole genome shotgun (WGS) entry which is preliminary data.</text>
</comment>
<evidence type="ECO:0000256" key="1">
    <source>
        <dbReference type="ARBA" id="ARBA00022574"/>
    </source>
</evidence>
<feature type="domain" description="Methyltransferase" evidence="5">
    <location>
        <begin position="37"/>
        <end position="126"/>
    </location>
</feature>
<dbReference type="PANTHER" id="PTHR16017">
    <property type="entry name" value="GASTRULATION DEFECTIVE PROTEIN 1-RELATED"/>
    <property type="match status" value="1"/>
</dbReference>
<dbReference type="InterPro" id="IPR041698">
    <property type="entry name" value="Methyltransf_25"/>
</dbReference>
<keyword evidence="2" id="KW-0677">Repeat</keyword>
<evidence type="ECO:0000259" key="4">
    <source>
        <dbReference type="Pfam" id="PF08007"/>
    </source>
</evidence>
<dbReference type="Proteomes" id="UP001642464">
    <property type="component" value="Unassembled WGS sequence"/>
</dbReference>
<name>A0ABP0ML24_9DINO</name>
<evidence type="ECO:0000256" key="2">
    <source>
        <dbReference type="ARBA" id="ARBA00022737"/>
    </source>
</evidence>
<reference evidence="6 7" key="1">
    <citation type="submission" date="2024-02" db="EMBL/GenBank/DDBJ databases">
        <authorList>
            <person name="Chen Y."/>
            <person name="Shah S."/>
            <person name="Dougan E. K."/>
            <person name="Thang M."/>
            <person name="Chan C."/>
        </authorList>
    </citation>
    <scope>NUCLEOTIDE SEQUENCE [LARGE SCALE GENOMIC DNA]</scope>
</reference>
<dbReference type="Gene3D" id="2.60.120.650">
    <property type="entry name" value="Cupin"/>
    <property type="match status" value="1"/>
</dbReference>
<gene>
    <name evidence="6" type="ORF">SCF082_LOCUS28570</name>
</gene>
<dbReference type="InterPro" id="IPR001680">
    <property type="entry name" value="WD40_rpt"/>
</dbReference>
<dbReference type="PANTHER" id="PTHR16017:SF0">
    <property type="entry name" value="WD REPEAT-CONTAINING PROTEIN 70"/>
    <property type="match status" value="1"/>
</dbReference>
<feature type="repeat" description="WD" evidence="3">
    <location>
        <begin position="691"/>
        <end position="726"/>
    </location>
</feature>
<dbReference type="CDD" id="cd02440">
    <property type="entry name" value="AdoMet_MTases"/>
    <property type="match status" value="1"/>
</dbReference>
<sequence>MARRYFASPWVEAQRARLQRLVDCAASSASSEPPRALDVGCGRGRHSLMLLEMGFQVTAVDLDGEALDTLRQRERGAVEKGTLKIRSMDLEAEDVGALGHFDVLLVVNYASRSLLPKLLQLLKPKGLLIFESWAQGNEHFATPKDAEAQRRLLRANELLEATSDCFTVLAYSHGLQEDYEGRDCVKQMICAEKRPCPGRASPVSEASRWCLGRLLEVTDASFLQDSAFGRDWVWHRPQSLGVAFGIEDLLQLLDGYDPEAAQKEYLAALTSASPRGARPALWDVSMVRRRESTTETLKPQEVRDFLRAAQLKTSADVLQRGEGWTLVVSQLQGAPALCDLHQRLFAATGLSSGINAYLTPPDAIGKPPHVDDHDVLVLQLAGSKTWTLLDDARQTIREQVPLTKGDVMYLPQGIPHHAAAMASHEASLHLAVALHRRPMSYSSVLGALVTLRLMDPGDGDLLPAALVEEMEGRSQSFAAFGAREHWINQLLPMHLALVRALSPEDLDVGLRREFCAVLRQRSRDLAELLRSPGADLGMPVGARRQRALLRASVRGSERDLEEAAQLPEEDFEALACAAFWVRREYVMEQHFRQSGPSGPCSALLSRQHLRLNGRSAVAGKAAARSAGCAVAPGELAQSKKKKVSLNRWTSSRVQTRLVDLVKRTRRVIQNARGQRVLRDAGTVGQSVLILRSAHSDAVTDVGFVPEGVECNMLITRSLDNSMKIWDCRMMSDAKGPVKVFDDLRTAHEKTGVCTSPDGRYIVTGTSLSKNALGAATLRVYDTKTLSLTKSLDFGKKSVLRLAWPKDLNQILVSTTAGDVVMLYSPFSSRKGALHFVGKKAKTKSAFSSLEEAGTGPIFNMTDPDEIKKFYSTGHGDMYRIRRSEARAAQKTLTPTRPEESGTKMPDQKFGDFAALALKAGAQTLHLNSTRVTDTDSQKALLEYQDKISAAKSSMLVDTAYSKTQPTKILDFSEDISEGDKRMALAMRGEFCRSHGARARGRSDED</sequence>
<accession>A0ABP0ML24</accession>
<dbReference type="PROSITE" id="PS50082">
    <property type="entry name" value="WD_REPEATS_2"/>
    <property type="match status" value="1"/>
</dbReference>
<evidence type="ECO:0000256" key="3">
    <source>
        <dbReference type="PROSITE-ProRule" id="PRU00221"/>
    </source>
</evidence>
<evidence type="ECO:0000259" key="5">
    <source>
        <dbReference type="Pfam" id="PF13649"/>
    </source>
</evidence>
<protein>
    <submittedName>
        <fullName evidence="6">Gastrulation defective protein 1 homolog</fullName>
    </submittedName>
</protein>
<keyword evidence="1 3" id="KW-0853">WD repeat</keyword>
<dbReference type="SUPFAM" id="SSF53335">
    <property type="entry name" value="S-adenosyl-L-methionine-dependent methyltransferases"/>
    <property type="match status" value="1"/>
</dbReference>
<dbReference type="SUPFAM" id="SSF50978">
    <property type="entry name" value="WD40 repeat-like"/>
    <property type="match status" value="1"/>
</dbReference>
<evidence type="ECO:0000313" key="7">
    <source>
        <dbReference type="Proteomes" id="UP001642464"/>
    </source>
</evidence>
<dbReference type="Pfam" id="PF08007">
    <property type="entry name" value="JmjC_2"/>
    <property type="match status" value="1"/>
</dbReference>